<dbReference type="InterPro" id="IPR010285">
    <property type="entry name" value="DNA_helicase_pif1-like_DEAD"/>
</dbReference>
<dbReference type="GO" id="GO:0006281">
    <property type="term" value="P:DNA repair"/>
    <property type="evidence" value="ECO:0007669"/>
    <property type="project" value="UniProtKB-KW"/>
</dbReference>
<feature type="region of interest" description="Disordered" evidence="2">
    <location>
        <begin position="376"/>
        <end position="407"/>
    </location>
</feature>
<dbReference type="InterPro" id="IPR027417">
    <property type="entry name" value="P-loop_NTPase"/>
</dbReference>
<dbReference type="Proteomes" id="UP000249464">
    <property type="component" value="Unassembled WGS sequence"/>
</dbReference>
<proteinExistence type="inferred from homology"/>
<comment type="similarity">
    <text evidence="1">Belongs to the helicase family.</text>
</comment>
<dbReference type="AlphaFoldDB" id="A0A2X0MIS7"/>
<dbReference type="GO" id="GO:0043139">
    <property type="term" value="F:5'-3' DNA helicase activity"/>
    <property type="evidence" value="ECO:0007669"/>
    <property type="project" value="UniProtKB-EC"/>
</dbReference>
<evidence type="ECO:0000256" key="1">
    <source>
        <dbReference type="RuleBase" id="RU363044"/>
    </source>
</evidence>
<dbReference type="EMBL" id="FQNC01000063">
    <property type="protein sequence ID" value="SGY95765.1"/>
    <property type="molecule type" value="Genomic_DNA"/>
</dbReference>
<sequence length="436" mass="47268">MENFQAAIPSNVLFECQPSSCFFTGGCGRVDFVRLRIRVHGTLNKTRSVNSGSPSRGRSSTARFGGVTVVLTGDPKQCLPVILNGSVWKSEAMPSRYSTARFGGVTVVLAGDPRQRLPVIPKSSSAQIVNFVDAPGGTGKTFLEETVLARIRSEGTYALAVASSGIAALLLPKGSTAHSRFKIPIDMFDDSTCNLPKQGQLAELWDEAPMQHRRCFQLVDRVLQDVRSSVARLGGLTVVLAGDPKQCFPVIPKSSPAQIVDARIMNADFCRDLSIGSSELETGRQTKQKTIVFPRELLLPATTRNSSGLIRRVYPVDHINNMVLDLLPGDAQTLYSADLDAFVAVDVAAQAFRSGPAHFSARPCLCQITTNQSTSRRSQNDCVGQSPPPQPTLSRSDDLQSGTSGERVQFAQGDIHPPHSHRLHCVHCRELTLDMT</sequence>
<dbReference type="EC" id="5.6.2.3" evidence="1"/>
<dbReference type="PANTHER" id="PTHR10492:SF95">
    <property type="entry name" value="HELITRON HELICASE-LIKE DOMAIN-CONTAINING PROTEIN"/>
    <property type="match status" value="1"/>
</dbReference>
<keyword evidence="1" id="KW-0233">DNA recombination</keyword>
<keyword evidence="1" id="KW-0067">ATP-binding</keyword>
<keyword evidence="1" id="KW-0234">DNA repair</keyword>
<evidence type="ECO:0000313" key="4">
    <source>
        <dbReference type="EMBL" id="SGY95765.1"/>
    </source>
</evidence>
<dbReference type="GO" id="GO:0005524">
    <property type="term" value="F:ATP binding"/>
    <property type="evidence" value="ECO:0007669"/>
    <property type="project" value="UniProtKB-KW"/>
</dbReference>
<keyword evidence="1" id="KW-0227">DNA damage</keyword>
<feature type="domain" description="DNA helicase Pif1-like DEAD-box helicase" evidence="3">
    <location>
        <begin position="131"/>
        <end position="267"/>
    </location>
</feature>
<dbReference type="Gene3D" id="3.40.50.300">
    <property type="entry name" value="P-loop containing nucleotide triphosphate hydrolases"/>
    <property type="match status" value="1"/>
</dbReference>
<dbReference type="GO" id="GO:0016887">
    <property type="term" value="F:ATP hydrolysis activity"/>
    <property type="evidence" value="ECO:0007669"/>
    <property type="project" value="RHEA"/>
</dbReference>
<dbReference type="PANTHER" id="PTHR10492">
    <property type="match status" value="1"/>
</dbReference>
<dbReference type="GO" id="GO:0006310">
    <property type="term" value="P:DNA recombination"/>
    <property type="evidence" value="ECO:0007669"/>
    <property type="project" value="UniProtKB-KW"/>
</dbReference>
<evidence type="ECO:0000256" key="2">
    <source>
        <dbReference type="SAM" id="MobiDB-lite"/>
    </source>
</evidence>
<comment type="catalytic activity">
    <reaction evidence="1">
        <text>ATP + H2O = ADP + phosphate + H(+)</text>
        <dbReference type="Rhea" id="RHEA:13065"/>
        <dbReference type="ChEBI" id="CHEBI:15377"/>
        <dbReference type="ChEBI" id="CHEBI:15378"/>
        <dbReference type="ChEBI" id="CHEBI:30616"/>
        <dbReference type="ChEBI" id="CHEBI:43474"/>
        <dbReference type="ChEBI" id="CHEBI:456216"/>
        <dbReference type="EC" id="5.6.2.3"/>
    </reaction>
</comment>
<evidence type="ECO:0000313" key="5">
    <source>
        <dbReference type="Proteomes" id="UP000249464"/>
    </source>
</evidence>
<comment type="cofactor">
    <cofactor evidence="1">
        <name>Mg(2+)</name>
        <dbReference type="ChEBI" id="CHEBI:18420"/>
    </cofactor>
</comment>
<protein>
    <recommendedName>
        <fullName evidence="1">ATP-dependent DNA helicase</fullName>
        <ecNumber evidence="1">5.6.2.3</ecNumber>
    </recommendedName>
</protein>
<dbReference type="Pfam" id="PF05970">
    <property type="entry name" value="PIF1"/>
    <property type="match status" value="1"/>
</dbReference>
<reference evidence="4 5" key="1">
    <citation type="submission" date="2016-11" db="EMBL/GenBank/DDBJ databases">
        <authorList>
            <person name="Jaros S."/>
            <person name="Januszkiewicz K."/>
            <person name="Wedrychowicz H."/>
        </authorList>
    </citation>
    <scope>NUCLEOTIDE SEQUENCE [LARGE SCALE GENOMIC DNA]</scope>
</reference>
<accession>A0A2X0MIS7</accession>
<keyword evidence="1" id="KW-0547">Nucleotide-binding</keyword>
<organism evidence="4 5">
    <name type="scientific">Microbotryum silenes-dioicae</name>
    <dbReference type="NCBI Taxonomy" id="796604"/>
    <lineage>
        <taxon>Eukaryota</taxon>
        <taxon>Fungi</taxon>
        <taxon>Dikarya</taxon>
        <taxon>Basidiomycota</taxon>
        <taxon>Pucciniomycotina</taxon>
        <taxon>Microbotryomycetes</taxon>
        <taxon>Microbotryales</taxon>
        <taxon>Microbotryaceae</taxon>
        <taxon>Microbotryum</taxon>
    </lineage>
</organism>
<gene>
    <name evidence="4" type="primary">BQ5605_C036g11514</name>
    <name evidence="4" type="ORF">BQ5605_C036G11514</name>
</gene>
<keyword evidence="5" id="KW-1185">Reference proteome</keyword>
<keyword evidence="1" id="KW-0378">Hydrolase</keyword>
<dbReference type="GO" id="GO:0000723">
    <property type="term" value="P:telomere maintenance"/>
    <property type="evidence" value="ECO:0007669"/>
    <property type="project" value="InterPro"/>
</dbReference>
<dbReference type="SUPFAM" id="SSF52540">
    <property type="entry name" value="P-loop containing nucleoside triphosphate hydrolases"/>
    <property type="match status" value="1"/>
</dbReference>
<keyword evidence="1" id="KW-0347">Helicase</keyword>
<evidence type="ECO:0000259" key="3">
    <source>
        <dbReference type="Pfam" id="PF05970"/>
    </source>
</evidence>
<name>A0A2X0MIS7_9BASI</name>